<dbReference type="AlphaFoldDB" id="A0A9W7H5P5"/>
<dbReference type="Gene3D" id="3.40.50.150">
    <property type="entry name" value="Vaccinia Virus protein VP39"/>
    <property type="match status" value="1"/>
</dbReference>
<reference evidence="13" key="1">
    <citation type="submission" date="2023-05" db="EMBL/GenBank/DDBJ databases">
        <title>Genome and transcriptome analyses reveal genes involved in the formation of fine ridges on petal epidermal cells in Hibiscus trionum.</title>
        <authorList>
            <person name="Koshimizu S."/>
            <person name="Masuda S."/>
            <person name="Ishii T."/>
            <person name="Shirasu K."/>
            <person name="Hoshino A."/>
            <person name="Arita M."/>
        </authorList>
    </citation>
    <scope>NUCLEOTIDE SEQUENCE</scope>
    <source>
        <strain evidence="13">Hamamatsu line</strain>
    </source>
</reference>
<evidence type="ECO:0000256" key="7">
    <source>
        <dbReference type="ARBA" id="ARBA00022989"/>
    </source>
</evidence>
<dbReference type="GO" id="GO:0008168">
    <property type="term" value="F:methyltransferase activity"/>
    <property type="evidence" value="ECO:0007669"/>
    <property type="project" value="UniProtKB-UniRule"/>
</dbReference>
<comment type="caution">
    <text evidence="13">The sequence shown here is derived from an EMBL/GenBank/DDBJ whole genome shotgun (WGS) entry which is preliminary data.</text>
</comment>
<evidence type="ECO:0000313" key="13">
    <source>
        <dbReference type="EMBL" id="GMI71460.1"/>
    </source>
</evidence>
<keyword evidence="6 12" id="KW-0735">Signal-anchor</keyword>
<name>A0A9W7H5P5_HIBTR</name>
<evidence type="ECO:0000256" key="11">
    <source>
        <dbReference type="ARBA" id="ARBA00060399"/>
    </source>
</evidence>
<dbReference type="OrthoDB" id="2013972at2759"/>
<evidence type="ECO:0000256" key="4">
    <source>
        <dbReference type="ARBA" id="ARBA00022679"/>
    </source>
</evidence>
<dbReference type="GO" id="GO:0000139">
    <property type="term" value="C:Golgi membrane"/>
    <property type="evidence" value="ECO:0007669"/>
    <property type="project" value="UniProtKB-SubCell"/>
</dbReference>
<evidence type="ECO:0000313" key="14">
    <source>
        <dbReference type="Proteomes" id="UP001165190"/>
    </source>
</evidence>
<dbReference type="EC" id="2.1.1.-" evidence="12"/>
<evidence type="ECO:0000256" key="5">
    <source>
        <dbReference type="ARBA" id="ARBA00022692"/>
    </source>
</evidence>
<gene>
    <name evidence="13" type="ORF">HRI_000815300</name>
</gene>
<evidence type="ECO:0000256" key="1">
    <source>
        <dbReference type="ARBA" id="ARBA00004194"/>
    </source>
</evidence>
<comment type="subcellular location">
    <subcellularLocation>
        <location evidence="11">Endomembrane system</location>
        <topology evidence="11">Single-pass type II membrane protein</topology>
    </subcellularLocation>
    <subcellularLocation>
        <location evidence="1">Golgi apparatus membrane</location>
        <topology evidence="1">Single-pass membrane protein</topology>
    </subcellularLocation>
    <subcellularLocation>
        <location evidence="12">Membrane</location>
        <topology evidence="12">Single-pass type II membrane protein</topology>
    </subcellularLocation>
</comment>
<keyword evidence="8" id="KW-0333">Golgi apparatus</keyword>
<evidence type="ECO:0000256" key="9">
    <source>
        <dbReference type="ARBA" id="ARBA00023136"/>
    </source>
</evidence>
<dbReference type="PANTHER" id="PTHR10108">
    <property type="entry name" value="SAM-DEPENDENT METHYLTRANSFERASE"/>
    <property type="match status" value="1"/>
</dbReference>
<dbReference type="PANTHER" id="PTHR10108:SF1061">
    <property type="entry name" value="METHYLTRANSFERASE"/>
    <property type="match status" value="1"/>
</dbReference>
<evidence type="ECO:0000256" key="10">
    <source>
        <dbReference type="ARBA" id="ARBA00023180"/>
    </source>
</evidence>
<dbReference type="InterPro" id="IPR004159">
    <property type="entry name" value="Put_SAM_MeTrfase"/>
</dbReference>
<sequence>MATKENPGELKTRRSMSLSILVVVGLCCFFYMLGVWRRSGFDKIALAITRKSDCTHRVGGVAVKDTDDSDIPTNEFVPCDDKYIDYTPCHDQMRAMKFPRENMIYRERHCPPGKNKLHCLIPAPKGYATPFQWPQSRDFVHYVNAPYKSLTVEKAVQNWIQYDGDVFSFPGGGTQFPQGADTYINQLASVIPIENGTVRTALDTGCGVASLGAYLFKKNVITMSFAPRDSHEAQVQFALERGVPAVIGVLGTIKMPFPSRAFDMAHCSRCLIPWSKKGGMYMMEVDRVLRPGGYWVLSGPPINWRNNYESWQRPEKELKKEQRKIELTALLLCWEKIREIREIAIWRKRTNYNSCHKNDPKPTYCVENPDDVWYKKMEACVTPYPETTEPDDVAGGDWKPFPERLNAVPSEYRVNQFLEYLLRHIRTISCYGRGVWKLIRKLTVLLTRGAEKDTLGVIYERGLIGIYHDWCEAFSTYPRTYDLIHANGVFSLYNDKCKTEDILLEMDRILRPEGAVIIRDQVDVLNKVRKIARGMRWNTKMEDHEDGPLVSEKVLFAVKMYWVAGENITASTG</sequence>
<keyword evidence="5 12" id="KW-0812">Transmembrane</keyword>
<dbReference type="Proteomes" id="UP001165190">
    <property type="component" value="Unassembled WGS sequence"/>
</dbReference>
<evidence type="ECO:0000256" key="12">
    <source>
        <dbReference type="RuleBase" id="RU366043"/>
    </source>
</evidence>
<evidence type="ECO:0000256" key="2">
    <source>
        <dbReference type="ARBA" id="ARBA00008361"/>
    </source>
</evidence>
<dbReference type="SUPFAM" id="SSF53335">
    <property type="entry name" value="S-adenosyl-L-methionine-dependent methyltransferases"/>
    <property type="match status" value="2"/>
</dbReference>
<keyword evidence="10 12" id="KW-0325">Glycoprotein</keyword>
<dbReference type="GO" id="GO:0032259">
    <property type="term" value="P:methylation"/>
    <property type="evidence" value="ECO:0007669"/>
    <property type="project" value="UniProtKB-KW"/>
</dbReference>
<accession>A0A9W7H5P5</accession>
<dbReference type="EMBL" id="BSYR01000010">
    <property type="protein sequence ID" value="GMI71460.1"/>
    <property type="molecule type" value="Genomic_DNA"/>
</dbReference>
<evidence type="ECO:0000256" key="6">
    <source>
        <dbReference type="ARBA" id="ARBA00022968"/>
    </source>
</evidence>
<organism evidence="13 14">
    <name type="scientific">Hibiscus trionum</name>
    <name type="common">Flower of an hour</name>
    <dbReference type="NCBI Taxonomy" id="183268"/>
    <lineage>
        <taxon>Eukaryota</taxon>
        <taxon>Viridiplantae</taxon>
        <taxon>Streptophyta</taxon>
        <taxon>Embryophyta</taxon>
        <taxon>Tracheophyta</taxon>
        <taxon>Spermatophyta</taxon>
        <taxon>Magnoliopsida</taxon>
        <taxon>eudicotyledons</taxon>
        <taxon>Gunneridae</taxon>
        <taxon>Pentapetalae</taxon>
        <taxon>rosids</taxon>
        <taxon>malvids</taxon>
        <taxon>Malvales</taxon>
        <taxon>Malvaceae</taxon>
        <taxon>Malvoideae</taxon>
        <taxon>Hibiscus</taxon>
    </lineage>
</organism>
<keyword evidence="7 12" id="KW-1133">Transmembrane helix</keyword>
<evidence type="ECO:0000256" key="3">
    <source>
        <dbReference type="ARBA" id="ARBA00022603"/>
    </source>
</evidence>
<dbReference type="FunFam" id="3.40.50.150:FF:000122">
    <property type="entry name" value="probable methyltransferase PMT2"/>
    <property type="match status" value="1"/>
</dbReference>
<keyword evidence="3 12" id="KW-0489">Methyltransferase</keyword>
<keyword evidence="4 12" id="KW-0808">Transferase</keyword>
<feature type="transmembrane region" description="Helical" evidence="12">
    <location>
        <begin position="16"/>
        <end position="36"/>
    </location>
</feature>
<keyword evidence="9 12" id="KW-0472">Membrane</keyword>
<keyword evidence="14" id="KW-1185">Reference proteome</keyword>
<dbReference type="Pfam" id="PF03141">
    <property type="entry name" value="Methyltransf_29"/>
    <property type="match status" value="2"/>
</dbReference>
<dbReference type="GO" id="GO:0005802">
    <property type="term" value="C:trans-Golgi network"/>
    <property type="evidence" value="ECO:0007669"/>
    <property type="project" value="TreeGrafter"/>
</dbReference>
<evidence type="ECO:0000256" key="8">
    <source>
        <dbReference type="ARBA" id="ARBA00023034"/>
    </source>
</evidence>
<proteinExistence type="inferred from homology"/>
<protein>
    <recommendedName>
        <fullName evidence="12">Methyltransferase</fullName>
        <ecNumber evidence="12">2.1.1.-</ecNumber>
    </recommendedName>
</protein>
<comment type="similarity">
    <text evidence="2 12">Belongs to the methyltransferase superfamily.</text>
</comment>
<dbReference type="InterPro" id="IPR029063">
    <property type="entry name" value="SAM-dependent_MTases_sf"/>
</dbReference>
<dbReference type="GO" id="GO:0005768">
    <property type="term" value="C:endosome"/>
    <property type="evidence" value="ECO:0007669"/>
    <property type="project" value="TreeGrafter"/>
</dbReference>